<dbReference type="Pfam" id="PF07298">
    <property type="entry name" value="NnrU"/>
    <property type="match status" value="1"/>
</dbReference>
<evidence type="ECO:0000256" key="2">
    <source>
        <dbReference type="ARBA" id="ARBA00022692"/>
    </source>
</evidence>
<dbReference type="InterPro" id="IPR009915">
    <property type="entry name" value="NnrU_dom"/>
</dbReference>
<organism evidence="7 8">
    <name type="scientific">Asticcacaulis taihuensis</name>
    <dbReference type="NCBI Taxonomy" id="260084"/>
    <lineage>
        <taxon>Bacteria</taxon>
        <taxon>Pseudomonadati</taxon>
        <taxon>Pseudomonadota</taxon>
        <taxon>Alphaproteobacteria</taxon>
        <taxon>Caulobacterales</taxon>
        <taxon>Caulobacteraceae</taxon>
        <taxon>Asticcacaulis</taxon>
    </lineage>
</organism>
<keyword evidence="4 5" id="KW-0472">Membrane</keyword>
<feature type="transmembrane region" description="Helical" evidence="5">
    <location>
        <begin position="34"/>
        <end position="60"/>
    </location>
</feature>
<sequence>MWTLALACAFFLCIHLMISGTTMKDQIIARIGGVAYYVLFSLLSTGGLAWMIIAFGIALSDPMNVVLWKSETFLRVIGLFGNFLAFLLVVVGIVTPSPTNLMALRQLPDKTVYGIVRISRHPILAGIGIWALTHIICNGNLAAWIFFGSMLALCALGANNIDRKRMALMGDTYASIKRRTSIIPFVAIIEGRTAFAPEELGVARMLLAVSMFSAVTVLHELLFTAKAI</sequence>
<evidence type="ECO:0000313" key="8">
    <source>
        <dbReference type="Proteomes" id="UP000199150"/>
    </source>
</evidence>
<evidence type="ECO:0000313" key="7">
    <source>
        <dbReference type="EMBL" id="SCW39344.1"/>
    </source>
</evidence>
<dbReference type="PANTHER" id="PTHR35988">
    <property type="entry name" value="15-CIS-ZETA-CAROTENE ISOMERASE, CHLOROPLASTIC"/>
    <property type="match status" value="1"/>
</dbReference>
<dbReference type="AlphaFoldDB" id="A0A1G4Q3X4"/>
<feature type="transmembrane region" description="Helical" evidence="5">
    <location>
        <begin position="72"/>
        <end position="94"/>
    </location>
</feature>
<accession>A0A1G4Q3X4</accession>
<evidence type="ECO:0000256" key="1">
    <source>
        <dbReference type="ARBA" id="ARBA00004141"/>
    </source>
</evidence>
<dbReference type="OrthoDB" id="5293641at2"/>
<dbReference type="STRING" id="260084.SAMN02927928_0905"/>
<dbReference type="EMBL" id="FMTS01000001">
    <property type="protein sequence ID" value="SCW39344.1"/>
    <property type="molecule type" value="Genomic_DNA"/>
</dbReference>
<keyword evidence="3 5" id="KW-1133">Transmembrane helix</keyword>
<dbReference type="RefSeq" id="WP_090644143.1">
    <property type="nucleotide sequence ID" value="NZ_CBCRYE010000001.1"/>
</dbReference>
<evidence type="ECO:0000256" key="3">
    <source>
        <dbReference type="ARBA" id="ARBA00022989"/>
    </source>
</evidence>
<gene>
    <name evidence="7" type="ORF">SAMN02927928_0905</name>
</gene>
<dbReference type="Gene3D" id="1.20.120.1630">
    <property type="match status" value="1"/>
</dbReference>
<proteinExistence type="predicted"/>
<protein>
    <submittedName>
        <fullName evidence="7">Uncharacterized membrane protein</fullName>
    </submittedName>
</protein>
<dbReference type="GO" id="GO:0016020">
    <property type="term" value="C:membrane"/>
    <property type="evidence" value="ECO:0007669"/>
    <property type="project" value="UniProtKB-SubCell"/>
</dbReference>
<feature type="transmembrane region" description="Helical" evidence="5">
    <location>
        <begin position="202"/>
        <end position="223"/>
    </location>
</feature>
<keyword evidence="2 5" id="KW-0812">Transmembrane</keyword>
<evidence type="ECO:0000256" key="5">
    <source>
        <dbReference type="SAM" id="Phobius"/>
    </source>
</evidence>
<feature type="domain" description="NnrU" evidence="6">
    <location>
        <begin position="4"/>
        <end position="225"/>
    </location>
</feature>
<comment type="subcellular location">
    <subcellularLocation>
        <location evidence="1">Membrane</location>
        <topology evidence="1">Multi-pass membrane protein</topology>
    </subcellularLocation>
</comment>
<reference evidence="8" key="1">
    <citation type="submission" date="2016-10" db="EMBL/GenBank/DDBJ databases">
        <authorList>
            <person name="Varghese N."/>
            <person name="Submissions S."/>
        </authorList>
    </citation>
    <scope>NUCLEOTIDE SEQUENCE [LARGE SCALE GENOMIC DNA]</scope>
    <source>
        <strain evidence="8">CGMCC 1.3431</strain>
    </source>
</reference>
<name>A0A1G4Q3X4_9CAUL</name>
<dbReference type="PANTHER" id="PTHR35988:SF2">
    <property type="entry name" value="15-CIS-ZETA-CAROTENE ISOMERASE, CHLOROPLASTIC"/>
    <property type="match status" value="1"/>
</dbReference>
<dbReference type="Proteomes" id="UP000199150">
    <property type="component" value="Unassembled WGS sequence"/>
</dbReference>
<evidence type="ECO:0000259" key="6">
    <source>
        <dbReference type="Pfam" id="PF07298"/>
    </source>
</evidence>
<evidence type="ECO:0000256" key="4">
    <source>
        <dbReference type="ARBA" id="ARBA00023136"/>
    </source>
</evidence>
<keyword evidence="8" id="KW-1185">Reference proteome</keyword>
<dbReference type="GO" id="GO:0090471">
    <property type="term" value="F:9,15,9'-tri-cis-zeta-carotene isomerase activity"/>
    <property type="evidence" value="ECO:0007669"/>
    <property type="project" value="TreeGrafter"/>
</dbReference>